<proteinExistence type="predicted"/>
<protein>
    <recommendedName>
        <fullName evidence="3">DUF4279 domain-containing protein</fullName>
    </recommendedName>
</protein>
<dbReference type="Pfam" id="PF14106">
    <property type="entry name" value="DUF4279"/>
    <property type="match status" value="1"/>
</dbReference>
<dbReference type="InterPro" id="IPR025459">
    <property type="entry name" value="DUF4279"/>
</dbReference>
<reference evidence="1 2" key="1">
    <citation type="submission" date="2018-02" db="EMBL/GenBank/DDBJ databases">
        <title>Five New Genomes of Indian Photorhabdus Isolates TSA.</title>
        <authorList>
            <person name="Dubay B."/>
            <person name="Somvanshi V.S."/>
        </authorList>
    </citation>
    <scope>NUCLEOTIDE SEQUENCE [LARGE SCALE GENOMIC DNA]</scope>
    <source>
        <strain evidence="1 2">H1</strain>
    </source>
</reference>
<organism evidence="1 2">
    <name type="scientific">Photorhabdus hindustanensis</name>
    <dbReference type="NCBI Taxonomy" id="2918802"/>
    <lineage>
        <taxon>Bacteria</taxon>
        <taxon>Pseudomonadati</taxon>
        <taxon>Pseudomonadota</taxon>
        <taxon>Gammaproteobacteria</taxon>
        <taxon>Enterobacterales</taxon>
        <taxon>Morganellaceae</taxon>
        <taxon>Photorhabdus</taxon>
    </lineage>
</organism>
<evidence type="ECO:0000313" key="2">
    <source>
        <dbReference type="Proteomes" id="UP000239550"/>
    </source>
</evidence>
<gene>
    <name evidence="1" type="ORF">C6H66_23145</name>
</gene>
<dbReference type="EMBL" id="PUWT01000086">
    <property type="protein sequence ID" value="PQQ22539.1"/>
    <property type="molecule type" value="Genomic_DNA"/>
</dbReference>
<dbReference type="RefSeq" id="WP_105396847.1">
    <property type="nucleotide sequence ID" value="NZ_CAWNTA010000156.1"/>
</dbReference>
<sequence>MSKSTVSVYFLISGDKLNPGDVTEKLAIQPTKCWVKGDPILGKKRLRIDSCWLLSTGDEESLDIGEQLGKIFVLLQDKKKVLVKLANEYELDYQFNIVIKIEEGIRPAISLDKMMIKELDELNAGLDIDLYIYS</sequence>
<evidence type="ECO:0008006" key="3">
    <source>
        <dbReference type="Google" id="ProtNLM"/>
    </source>
</evidence>
<dbReference type="AlphaFoldDB" id="A0A2S8PUQ7"/>
<comment type="caution">
    <text evidence="1">The sequence shown here is derived from an EMBL/GenBank/DDBJ whole genome shotgun (WGS) entry which is preliminary data.</text>
</comment>
<keyword evidence="2" id="KW-1185">Reference proteome</keyword>
<name>A0A2S8PUQ7_9GAMM</name>
<dbReference type="Proteomes" id="UP000239550">
    <property type="component" value="Unassembled WGS sequence"/>
</dbReference>
<accession>A0A2S8PUQ7</accession>
<evidence type="ECO:0000313" key="1">
    <source>
        <dbReference type="EMBL" id="PQQ22539.1"/>
    </source>
</evidence>